<name>A0A0R2FT87_9LACO</name>
<evidence type="ECO:0000313" key="5">
    <source>
        <dbReference type="Proteomes" id="UP000051751"/>
    </source>
</evidence>
<dbReference type="CDD" id="cd00077">
    <property type="entry name" value="HDc"/>
    <property type="match status" value="1"/>
</dbReference>
<evidence type="ECO:0000259" key="1">
    <source>
        <dbReference type="SMART" id="SM00471"/>
    </source>
</evidence>
<dbReference type="OrthoDB" id="9797344at2"/>
<gene>
    <name evidence="2" type="ORF">IV38_GL001394</name>
    <name evidence="3" type="ORF">IV40_GL001181</name>
</gene>
<dbReference type="Pfam" id="PF01966">
    <property type="entry name" value="HD"/>
    <property type="match status" value="1"/>
</dbReference>
<keyword evidence="4" id="KW-1185">Reference proteome</keyword>
<dbReference type="SUPFAM" id="SSF109604">
    <property type="entry name" value="HD-domain/PDEase-like"/>
    <property type="match status" value="1"/>
</dbReference>
<dbReference type="InterPro" id="IPR006674">
    <property type="entry name" value="HD_domain"/>
</dbReference>
<dbReference type="SMART" id="SM00471">
    <property type="entry name" value="HDc"/>
    <property type="match status" value="1"/>
</dbReference>
<dbReference type="PATRIC" id="fig|81857.3.peg.1404"/>
<comment type="caution">
    <text evidence="2">The sequence shown here is derived from an EMBL/GenBank/DDBJ whole genome shotgun (WGS) entry which is preliminary data.</text>
</comment>
<protein>
    <submittedName>
        <fullName evidence="2">HD domain protein</fullName>
    </submittedName>
</protein>
<accession>A0A0R2FT87</accession>
<reference evidence="4 5" key="1">
    <citation type="journal article" date="2015" name="Genome Announc.">
        <title>Expanding the biotechnology potential of lactobacilli through comparative genomics of 213 strains and associated genera.</title>
        <authorList>
            <person name="Sun Z."/>
            <person name="Harris H.M."/>
            <person name="McCann A."/>
            <person name="Guo C."/>
            <person name="Argimon S."/>
            <person name="Zhang W."/>
            <person name="Yang X."/>
            <person name="Jeffery I.B."/>
            <person name="Cooney J.C."/>
            <person name="Kagawa T.F."/>
            <person name="Liu W."/>
            <person name="Song Y."/>
            <person name="Salvetti E."/>
            <person name="Wrobel A."/>
            <person name="Rasinkangas P."/>
            <person name="Parkhill J."/>
            <person name="Rea M.C."/>
            <person name="O'Sullivan O."/>
            <person name="Ritari J."/>
            <person name="Douillard F.P."/>
            <person name="Paul Ross R."/>
            <person name="Yang R."/>
            <person name="Briner A.E."/>
            <person name="Felis G.E."/>
            <person name="de Vos W.M."/>
            <person name="Barrangou R."/>
            <person name="Klaenhammer T.R."/>
            <person name="Caufield P.W."/>
            <person name="Cui Y."/>
            <person name="Zhang H."/>
            <person name="O'Toole P.W."/>
        </authorList>
    </citation>
    <scope>NUCLEOTIDE SEQUENCE [LARGE SCALE GENOMIC DNA]</scope>
    <source>
        <strain evidence="2 5">ATCC BAA-66</strain>
        <strain evidence="3 4">DSM 13344</strain>
    </source>
</reference>
<dbReference type="Proteomes" id="UP000051751">
    <property type="component" value="Unassembled WGS sequence"/>
</dbReference>
<dbReference type="EMBL" id="JQAZ01000003">
    <property type="protein sequence ID" value="KRN31895.1"/>
    <property type="molecule type" value="Genomic_DNA"/>
</dbReference>
<feature type="domain" description="HD/PDEase" evidence="1">
    <location>
        <begin position="26"/>
        <end position="145"/>
    </location>
</feature>
<dbReference type="Proteomes" id="UP000051645">
    <property type="component" value="Unassembled WGS sequence"/>
</dbReference>
<organism evidence="2 5">
    <name type="scientific">Lactobacillus selangorensis</name>
    <dbReference type="NCBI Taxonomy" id="81857"/>
    <lineage>
        <taxon>Bacteria</taxon>
        <taxon>Bacillati</taxon>
        <taxon>Bacillota</taxon>
        <taxon>Bacilli</taxon>
        <taxon>Lactobacillales</taxon>
        <taxon>Lactobacillaceae</taxon>
        <taxon>Lactobacillus</taxon>
    </lineage>
</organism>
<dbReference type="AlphaFoldDB" id="A0A0R2FT87"/>
<evidence type="ECO:0000313" key="2">
    <source>
        <dbReference type="EMBL" id="KRN28394.1"/>
    </source>
</evidence>
<dbReference type="InterPro" id="IPR003607">
    <property type="entry name" value="HD/PDEase_dom"/>
</dbReference>
<evidence type="ECO:0000313" key="4">
    <source>
        <dbReference type="Proteomes" id="UP000051645"/>
    </source>
</evidence>
<dbReference type="EMBL" id="JQAT01000003">
    <property type="protein sequence ID" value="KRN28394.1"/>
    <property type="molecule type" value="Genomic_DNA"/>
</dbReference>
<dbReference type="Gene3D" id="1.20.58.1910">
    <property type="match status" value="1"/>
</dbReference>
<proteinExistence type="predicted"/>
<evidence type="ECO:0000313" key="3">
    <source>
        <dbReference type="EMBL" id="KRN31895.1"/>
    </source>
</evidence>
<dbReference type="PANTHER" id="PTHR33594">
    <property type="entry name" value="SUPERFAMILY HYDROLASE, PUTATIVE (AFU_ORTHOLOGUE AFUA_1G03035)-RELATED"/>
    <property type="match status" value="1"/>
</dbReference>
<dbReference type="STRING" id="81857.IV38_GL001394"/>
<dbReference type="PANTHER" id="PTHR33594:SF1">
    <property type="entry name" value="HD_PDEASE DOMAIN-CONTAINING PROTEIN"/>
    <property type="match status" value="1"/>
</dbReference>
<dbReference type="Gene3D" id="1.10.472.50">
    <property type="entry name" value="HD-domain/PDEase-like"/>
    <property type="match status" value="1"/>
</dbReference>
<sequence>MEMSLQEEQIVTETAELVHEKLGSDRSGHDYQHIQRVVTMAKVIATNEADANKIDFFVVNMAAYLHDMADDKLNDDVKTAQERVREWLDQKHVPAGKQADILDIIQHMSFSDNLEHHYLLSLEGQIVQDADRLDAIGAVGIGRAFYYGGHHGDPIYDPEIKPRMHMTKEMYRSQSTVINHFQEKLLKLVDQLNTPTAKQIGAHRQKYMQDFLKEFKNEWEGNC</sequence>